<gene>
    <name evidence="6" type="ORF">CANVERA_P5020</name>
</gene>
<dbReference type="EMBL" id="CANTUO010000007">
    <property type="protein sequence ID" value="CAI5760511.1"/>
    <property type="molecule type" value="Genomic_DNA"/>
</dbReference>
<evidence type="ECO:0000256" key="1">
    <source>
        <dbReference type="ARBA" id="ARBA00003253"/>
    </source>
</evidence>
<dbReference type="Proteomes" id="UP001152885">
    <property type="component" value="Unassembled WGS sequence"/>
</dbReference>
<accession>A0A9W4TZI0</accession>
<dbReference type="InterPro" id="IPR004143">
    <property type="entry name" value="BPL_LPL_catalytic"/>
</dbReference>
<dbReference type="GO" id="GO:0005739">
    <property type="term" value="C:mitochondrion"/>
    <property type="evidence" value="ECO:0007669"/>
    <property type="project" value="TreeGrafter"/>
</dbReference>
<dbReference type="OrthoDB" id="201621at2759"/>
<evidence type="ECO:0000256" key="3">
    <source>
        <dbReference type="ARBA" id="ARBA00008242"/>
    </source>
</evidence>
<dbReference type="Gene3D" id="3.30.930.10">
    <property type="entry name" value="Bira Bifunctional Protein, Domain 2"/>
    <property type="match status" value="1"/>
</dbReference>
<comment type="function">
    <text evidence="1">Catalyzes both the ATP-dependent activation of exogenously supplied lipoate to lipoyl-AMP and the transfer of the activated lipoyl onto the lipoyl domains of lipoate-dependent enzymes.</text>
</comment>
<name>A0A9W4TZI0_9ASCO</name>
<comment type="similarity">
    <text evidence="3">Belongs to the LplA family.</text>
</comment>
<evidence type="ECO:0000313" key="6">
    <source>
        <dbReference type="EMBL" id="CAI5760511.1"/>
    </source>
</evidence>
<dbReference type="NCBIfam" id="TIGR00545">
    <property type="entry name" value="lipoyltrans"/>
    <property type="match status" value="1"/>
</dbReference>
<sequence>MKQLIKLSPWLKRLYSIQVPFQDDLGAMDLDDLNLGDFKYYKESESLTQYTSLKQPIIFISKLNNPFTNLAIEDYIYNAMPLSHNRLMFYINSPCVVIGKNQNPWQEVNLRVLNDLKIPLLRRFSGGGTVVHDLGNVNYSYMTEKSKFNRFKFNQLIIKNVNSLPNNKFEIQLNERGDIVTTDGFKVSGSAFKLSKGKSYHHGTFLLNSKLNVLRNLLSRDDEMGVVHSKSIDSVKSKVQNMELQTEEFIESVCNGFIDEFETDDDRVRVVEIDNDMILPNEVYTTVEKLKSWDWIFGHTTKFSHTFTKDDLELVFHVDKGLLKQVDVNKTEDDFKYLIEYVNNHDLKYTGSNVAGYVTNDEVSDWIGSCIDGTI</sequence>
<dbReference type="PROSITE" id="PS51733">
    <property type="entry name" value="BPL_LPL_CATALYTIC"/>
    <property type="match status" value="1"/>
</dbReference>
<feature type="domain" description="BPL/LPL catalytic" evidence="5">
    <location>
        <begin position="81"/>
        <end position="265"/>
    </location>
</feature>
<evidence type="ECO:0000259" key="5">
    <source>
        <dbReference type="PROSITE" id="PS51733"/>
    </source>
</evidence>
<comment type="pathway">
    <text evidence="2">Protein modification; protein lipoylation via exogenous pathway; protein N(6)-(lipoyl)lysine from lipoate: step 2/2.</text>
</comment>
<comment type="caution">
    <text evidence="6">The sequence shown here is derived from an EMBL/GenBank/DDBJ whole genome shotgun (WGS) entry which is preliminary data.</text>
</comment>
<keyword evidence="7" id="KW-1185">Reference proteome</keyword>
<evidence type="ECO:0000313" key="7">
    <source>
        <dbReference type="Proteomes" id="UP001152885"/>
    </source>
</evidence>
<dbReference type="Pfam" id="PF21948">
    <property type="entry name" value="LplA-B_cat"/>
    <property type="match status" value="1"/>
</dbReference>
<dbReference type="PANTHER" id="PTHR12561">
    <property type="entry name" value="LIPOATE-PROTEIN LIGASE"/>
    <property type="match status" value="1"/>
</dbReference>
<protein>
    <recommendedName>
        <fullName evidence="4">Putative lipoate-protein ligase A</fullName>
    </recommendedName>
</protein>
<dbReference type="SUPFAM" id="SSF55681">
    <property type="entry name" value="Class II aaRS and biotin synthetases"/>
    <property type="match status" value="1"/>
</dbReference>
<organism evidence="6 7">
    <name type="scientific">Candida verbasci</name>
    <dbReference type="NCBI Taxonomy" id="1227364"/>
    <lineage>
        <taxon>Eukaryota</taxon>
        <taxon>Fungi</taxon>
        <taxon>Dikarya</taxon>
        <taxon>Ascomycota</taxon>
        <taxon>Saccharomycotina</taxon>
        <taxon>Pichiomycetes</taxon>
        <taxon>Debaryomycetaceae</taxon>
        <taxon>Candida/Lodderomyces clade</taxon>
        <taxon>Candida</taxon>
    </lineage>
</organism>
<reference evidence="6" key="1">
    <citation type="submission" date="2022-12" db="EMBL/GenBank/DDBJ databases">
        <authorList>
            <person name="Brejova B."/>
        </authorList>
    </citation>
    <scope>NUCLEOTIDE SEQUENCE</scope>
</reference>
<proteinExistence type="inferred from homology"/>
<evidence type="ECO:0000256" key="2">
    <source>
        <dbReference type="ARBA" id="ARBA00005085"/>
    </source>
</evidence>
<dbReference type="CDD" id="cd16443">
    <property type="entry name" value="LplA"/>
    <property type="match status" value="1"/>
</dbReference>
<dbReference type="GO" id="GO:0009249">
    <property type="term" value="P:protein lipoylation"/>
    <property type="evidence" value="ECO:0007669"/>
    <property type="project" value="InterPro"/>
</dbReference>
<dbReference type="GO" id="GO:0017118">
    <property type="term" value="F:lipoyltransferase activity"/>
    <property type="evidence" value="ECO:0007669"/>
    <property type="project" value="TreeGrafter"/>
</dbReference>
<dbReference type="InterPro" id="IPR004562">
    <property type="entry name" value="LipoylTrfase_LipoateP_Ligase"/>
</dbReference>
<dbReference type="InterPro" id="IPR045864">
    <property type="entry name" value="aa-tRNA-synth_II/BPL/LPL"/>
</dbReference>
<dbReference type="AlphaFoldDB" id="A0A9W4TZI0"/>
<dbReference type="PANTHER" id="PTHR12561:SF3">
    <property type="entry name" value="LIPOYLTRANSFERASE 1, MITOCHONDRIAL"/>
    <property type="match status" value="1"/>
</dbReference>
<evidence type="ECO:0000256" key="4">
    <source>
        <dbReference type="ARBA" id="ARBA00015925"/>
    </source>
</evidence>